<dbReference type="KEGG" id="jcu:105640466"/>
<evidence type="ECO:0000313" key="2">
    <source>
        <dbReference type="EMBL" id="KDP31179.1"/>
    </source>
</evidence>
<feature type="compositionally biased region" description="Polar residues" evidence="1">
    <location>
        <begin position="48"/>
        <end position="62"/>
    </location>
</feature>
<dbReference type="PANTHER" id="PTHR36764">
    <property type="entry name" value="TRNA (ILE)-LYSIDINE SYNTHASE"/>
    <property type="match status" value="1"/>
</dbReference>
<proteinExistence type="predicted"/>
<dbReference type="Proteomes" id="UP000027138">
    <property type="component" value="Unassembled WGS sequence"/>
</dbReference>
<accession>A0A067KH81</accession>
<feature type="region of interest" description="Disordered" evidence="1">
    <location>
        <begin position="119"/>
        <end position="158"/>
    </location>
</feature>
<feature type="compositionally biased region" description="Low complexity" evidence="1">
    <location>
        <begin position="339"/>
        <end position="352"/>
    </location>
</feature>
<name>A0A067KH81_JATCU</name>
<keyword evidence="3" id="KW-1185">Reference proteome</keyword>
<gene>
    <name evidence="2" type="ORF">JCGZ_11555</name>
</gene>
<organism evidence="2 3">
    <name type="scientific">Jatropha curcas</name>
    <name type="common">Barbados nut</name>
    <dbReference type="NCBI Taxonomy" id="180498"/>
    <lineage>
        <taxon>Eukaryota</taxon>
        <taxon>Viridiplantae</taxon>
        <taxon>Streptophyta</taxon>
        <taxon>Embryophyta</taxon>
        <taxon>Tracheophyta</taxon>
        <taxon>Spermatophyta</taxon>
        <taxon>Magnoliopsida</taxon>
        <taxon>eudicotyledons</taxon>
        <taxon>Gunneridae</taxon>
        <taxon>Pentapetalae</taxon>
        <taxon>rosids</taxon>
        <taxon>fabids</taxon>
        <taxon>Malpighiales</taxon>
        <taxon>Euphorbiaceae</taxon>
        <taxon>Crotonoideae</taxon>
        <taxon>Jatropheae</taxon>
        <taxon>Jatropha</taxon>
    </lineage>
</organism>
<evidence type="ECO:0000256" key="1">
    <source>
        <dbReference type="SAM" id="MobiDB-lite"/>
    </source>
</evidence>
<dbReference type="AlphaFoldDB" id="A0A067KH81"/>
<evidence type="ECO:0000313" key="3">
    <source>
        <dbReference type="Proteomes" id="UP000027138"/>
    </source>
</evidence>
<reference evidence="2 3" key="1">
    <citation type="journal article" date="2014" name="PLoS ONE">
        <title>Global Analysis of Gene Expression Profiles in Physic Nut (Jatropha curcas L.) Seedlings Exposed to Salt Stress.</title>
        <authorList>
            <person name="Zhang L."/>
            <person name="Zhang C."/>
            <person name="Wu P."/>
            <person name="Chen Y."/>
            <person name="Li M."/>
            <person name="Jiang H."/>
            <person name="Wu G."/>
        </authorList>
    </citation>
    <scope>NUCLEOTIDE SEQUENCE [LARGE SCALE GENOMIC DNA]</scope>
    <source>
        <strain evidence="3">cv. GZQX0401</strain>
        <tissue evidence="2">Young leaves</tissue>
    </source>
</reference>
<sequence length="363" mass="39628">MVAISLYRGNLHRVPDVPRRWLMPARQISLKDFKSLLDRRSKALSRLRPSTNAVATTSNHNPKPNPDPNTKENGIPITPELKVDKVNNNEEEGTSNGLVSEEVKDQVGLEYGECSVRPADVSNSLLPPEKPEVAEKSDEAVTGDGNLRPRKEDLSVNPNTETEMCKTDVINHDKENRKKEVEEKLLVLNEKKHSLVQVLKQILNVEEELKRRNSVQGMAIRPSVPLQVDVTNDSGSLSRHATPRMGSEANLGGDMEGAETEDVSKPSNQSRHIHRMSSTSPSSESPLRKPPYIQHNVVPHPSRPSLGATSSPSRFALTGHQGPPASVPTVSVSGTNYVASSPSPAASGGTSAFRDARQPSPWN</sequence>
<protein>
    <submittedName>
        <fullName evidence="2">Uncharacterized protein</fullName>
    </submittedName>
</protein>
<feature type="compositionally biased region" description="Polar residues" evidence="1">
    <location>
        <begin position="328"/>
        <end position="338"/>
    </location>
</feature>
<dbReference type="STRING" id="180498.A0A067KH81"/>
<dbReference type="PANTHER" id="PTHR36764:SF1">
    <property type="entry name" value="TRNA (ILE)-LYSIDINE SYNTHASE"/>
    <property type="match status" value="1"/>
</dbReference>
<dbReference type="GO" id="GO:0009507">
    <property type="term" value="C:chloroplast"/>
    <property type="evidence" value="ECO:0007669"/>
    <property type="project" value="TreeGrafter"/>
</dbReference>
<feature type="compositionally biased region" description="Polar residues" evidence="1">
    <location>
        <begin position="229"/>
        <end position="239"/>
    </location>
</feature>
<feature type="compositionally biased region" description="Basic and acidic residues" evidence="1">
    <location>
        <begin position="129"/>
        <end position="139"/>
    </location>
</feature>
<feature type="region of interest" description="Disordered" evidence="1">
    <location>
        <begin position="227"/>
        <end position="363"/>
    </location>
</feature>
<dbReference type="OrthoDB" id="1922268at2759"/>
<dbReference type="EMBL" id="KK914632">
    <property type="protein sequence ID" value="KDP31179.1"/>
    <property type="molecule type" value="Genomic_DNA"/>
</dbReference>
<feature type="region of interest" description="Disordered" evidence="1">
    <location>
        <begin position="44"/>
        <end position="99"/>
    </location>
</feature>